<evidence type="ECO:0000256" key="1">
    <source>
        <dbReference type="ARBA" id="ARBA00040925"/>
    </source>
</evidence>
<dbReference type="PANTHER" id="PTHR46424">
    <property type="entry name" value="UBX DOMAIN-CONTAINING PROTEIN 4"/>
    <property type="match status" value="1"/>
</dbReference>
<gene>
    <name evidence="4" type="primary">UBXD2</name>
</gene>
<feature type="compositionally biased region" description="Polar residues" evidence="2">
    <location>
        <begin position="490"/>
        <end position="500"/>
    </location>
</feature>
<dbReference type="SUPFAM" id="SSF54236">
    <property type="entry name" value="Ubiquitin-like"/>
    <property type="match status" value="1"/>
</dbReference>
<evidence type="ECO:0000256" key="2">
    <source>
        <dbReference type="SAM" id="MobiDB-lite"/>
    </source>
</evidence>
<proteinExistence type="evidence at transcript level"/>
<dbReference type="Gene3D" id="3.10.20.90">
    <property type="entry name" value="Phosphatidylinositol 3-kinase Catalytic Subunit, Chain A, domain 1"/>
    <property type="match status" value="1"/>
</dbReference>
<dbReference type="PANTHER" id="PTHR46424:SF1">
    <property type="entry name" value="UBX DOMAIN-CONTAINING PROTEIN 4"/>
    <property type="match status" value="1"/>
</dbReference>
<name>C1BRU2_CALRO</name>
<feature type="region of interest" description="Disordered" evidence="2">
    <location>
        <begin position="443"/>
        <end position="500"/>
    </location>
</feature>
<dbReference type="GO" id="GO:0005783">
    <property type="term" value="C:endoplasmic reticulum"/>
    <property type="evidence" value="ECO:0007669"/>
    <property type="project" value="TreeGrafter"/>
</dbReference>
<feature type="compositionally biased region" description="Basic and acidic residues" evidence="2">
    <location>
        <begin position="183"/>
        <end position="235"/>
    </location>
</feature>
<evidence type="ECO:0000259" key="3">
    <source>
        <dbReference type="PROSITE" id="PS50033"/>
    </source>
</evidence>
<dbReference type="GO" id="GO:0036503">
    <property type="term" value="P:ERAD pathway"/>
    <property type="evidence" value="ECO:0007669"/>
    <property type="project" value="TreeGrafter"/>
</dbReference>
<evidence type="ECO:0000313" key="4">
    <source>
        <dbReference type="EMBL" id="ACO11745.1"/>
    </source>
</evidence>
<accession>C1BRU2</accession>
<organism evidence="4">
    <name type="scientific">Caligus rogercresseyi</name>
    <name type="common">Sea louse</name>
    <dbReference type="NCBI Taxonomy" id="217165"/>
    <lineage>
        <taxon>Eukaryota</taxon>
        <taxon>Metazoa</taxon>
        <taxon>Ecdysozoa</taxon>
        <taxon>Arthropoda</taxon>
        <taxon>Crustacea</taxon>
        <taxon>Multicrustacea</taxon>
        <taxon>Hexanauplia</taxon>
        <taxon>Copepoda</taxon>
        <taxon>Siphonostomatoida</taxon>
        <taxon>Caligidae</taxon>
        <taxon>Caligus</taxon>
    </lineage>
</organism>
<feature type="compositionally biased region" description="Polar residues" evidence="2">
    <location>
        <begin position="141"/>
        <end position="167"/>
    </location>
</feature>
<dbReference type="Pfam" id="PF23187">
    <property type="entry name" value="UBX7_N"/>
    <property type="match status" value="1"/>
</dbReference>
<dbReference type="AlphaFoldDB" id="C1BRU2"/>
<dbReference type="PROSITE" id="PS50033">
    <property type="entry name" value="UBX"/>
    <property type="match status" value="1"/>
</dbReference>
<feature type="compositionally biased region" description="Basic and acidic residues" evidence="2">
    <location>
        <begin position="254"/>
        <end position="267"/>
    </location>
</feature>
<dbReference type="EMBL" id="BT077321">
    <property type="protein sequence ID" value="ACO11745.1"/>
    <property type="molecule type" value="mRNA"/>
</dbReference>
<feature type="region of interest" description="Disordered" evidence="2">
    <location>
        <begin position="280"/>
        <end position="319"/>
    </location>
</feature>
<dbReference type="InterPro" id="IPR001012">
    <property type="entry name" value="UBX_dom"/>
</dbReference>
<dbReference type="Pfam" id="PF00789">
    <property type="entry name" value="UBX"/>
    <property type="match status" value="1"/>
</dbReference>
<feature type="domain" description="UBX" evidence="3">
    <location>
        <begin position="320"/>
        <end position="399"/>
    </location>
</feature>
<dbReference type="InterPro" id="IPR029071">
    <property type="entry name" value="Ubiquitin-like_domsf"/>
</dbReference>
<protein>
    <recommendedName>
        <fullName evidence="1">UBX domain-containing protein 4</fullName>
    </recommendedName>
</protein>
<dbReference type="SMART" id="SM00166">
    <property type="entry name" value="UBX"/>
    <property type="match status" value="1"/>
</dbReference>
<reference evidence="4" key="1">
    <citation type="submission" date="2009-03" db="EMBL/GenBank/DDBJ databases">
        <title>Caligus rogercresseyi ESTs and full-length cDNAs.</title>
        <authorList>
            <person name="Yasuike M."/>
            <person name="von Schalburg K."/>
            <person name="Cooper G."/>
            <person name="Leong J."/>
            <person name="Jones S.R.M."/>
            <person name="Koop B.F."/>
        </authorList>
    </citation>
    <scope>NUCLEOTIDE SEQUENCE</scope>
    <source>
        <tissue evidence="4">Whole tissue</tissue>
    </source>
</reference>
<sequence length="500" mass="55660">MGINWYSGSVASAINESKKQGTTFVVAIVDENGSPEFCSVLESFSGDLSRGVCVKYAANSVEARQFGEFYPVVLVPSLYFIDSANGLNRETTGGHSDPEKIRVSIQKGLGISESQAMSIDKPASKIQEASSKDEEKINVLNEPQTMNMEEPESTSQSSKDSPPNNQKADAPSDEPQPMNVDESEPKDASAKTEDSSSLSLEDRVTRAKELLRQKQEAKIIEESESAKSKEKERRQLGKSLQQFKEEQEANNIKKALEEQKREKEAERIAREKVKAQIALDRENKNRKFNAEKEERQRQVNEKARLAAEEEAKKSRIQDAERSKMARIQFRLPDGRTHTAPPFSADAPLSDLFAYVRNDIEKGFTSFSLSTTFPVKKLDNEDPSSTLKSQELAPSGTVMILPKTSSSLSSQDGGLMSYVWLLLSPLNFIFDMLSSFFSGNSAIANEPEESTEARPRPKTAYKRKSDGGQVCREGNFARLKNDMDDDDDENGTWNGNSTQQM</sequence>
<feature type="region of interest" description="Disordered" evidence="2">
    <location>
        <begin position="113"/>
        <end position="267"/>
    </location>
</feature>